<comment type="subcellular location">
    <subcellularLocation>
        <location evidence="1">Membrane</location>
    </subcellularLocation>
</comment>
<evidence type="ECO:0000256" key="3">
    <source>
        <dbReference type="ARBA" id="ARBA00022618"/>
    </source>
</evidence>
<reference evidence="12" key="1">
    <citation type="journal article" date="2019" name="Int. J. Syst. Evol. Microbiol.">
        <title>The Global Catalogue of Microorganisms (GCM) 10K type strain sequencing project: providing services to taxonomists for standard genome sequencing and annotation.</title>
        <authorList>
            <consortium name="The Broad Institute Genomics Platform"/>
            <consortium name="The Broad Institute Genome Sequencing Center for Infectious Disease"/>
            <person name="Wu L."/>
            <person name="Ma J."/>
        </authorList>
    </citation>
    <scope>NUCLEOTIDE SEQUENCE [LARGE SCALE GENOMIC DNA]</scope>
    <source>
        <strain evidence="12">NBRC 106348</strain>
    </source>
</reference>
<evidence type="ECO:0000256" key="2">
    <source>
        <dbReference type="ARBA" id="ARBA00022475"/>
    </source>
</evidence>
<dbReference type="InterPro" id="IPR013685">
    <property type="entry name" value="POTRA_FtsQ_type"/>
</dbReference>
<evidence type="ECO:0000256" key="9">
    <source>
        <dbReference type="SAM" id="Phobius"/>
    </source>
</evidence>
<evidence type="ECO:0000313" key="12">
    <source>
        <dbReference type="Proteomes" id="UP001157091"/>
    </source>
</evidence>
<keyword evidence="5 9" id="KW-1133">Transmembrane helix</keyword>
<name>A0ABQ6I8P2_9MICO</name>
<dbReference type="InterPro" id="IPR034746">
    <property type="entry name" value="POTRA"/>
</dbReference>
<feature type="domain" description="POTRA" evidence="10">
    <location>
        <begin position="139"/>
        <end position="208"/>
    </location>
</feature>
<keyword evidence="12" id="KW-1185">Reference proteome</keyword>
<feature type="compositionally biased region" description="Basic and acidic residues" evidence="8">
    <location>
        <begin position="16"/>
        <end position="38"/>
    </location>
</feature>
<dbReference type="Pfam" id="PF08478">
    <property type="entry name" value="POTRA_1"/>
    <property type="match status" value="1"/>
</dbReference>
<dbReference type="Pfam" id="PF03799">
    <property type="entry name" value="FtsQ_DivIB_C"/>
    <property type="match status" value="1"/>
</dbReference>
<evidence type="ECO:0000256" key="6">
    <source>
        <dbReference type="ARBA" id="ARBA00023136"/>
    </source>
</evidence>
<evidence type="ECO:0000256" key="4">
    <source>
        <dbReference type="ARBA" id="ARBA00022692"/>
    </source>
</evidence>
<dbReference type="PANTHER" id="PTHR37820:SF1">
    <property type="entry name" value="CELL DIVISION PROTEIN FTSQ"/>
    <property type="match status" value="1"/>
</dbReference>
<dbReference type="PROSITE" id="PS51779">
    <property type="entry name" value="POTRA"/>
    <property type="match status" value="1"/>
</dbReference>
<keyword evidence="6 9" id="KW-0472">Membrane</keyword>
<accession>A0ABQ6I8P2</accession>
<organism evidence="11 12">
    <name type="scientific">Luteimicrobium album</name>
    <dbReference type="NCBI Taxonomy" id="1054550"/>
    <lineage>
        <taxon>Bacteria</taxon>
        <taxon>Bacillati</taxon>
        <taxon>Actinomycetota</taxon>
        <taxon>Actinomycetes</taxon>
        <taxon>Micrococcales</taxon>
        <taxon>Luteimicrobium</taxon>
    </lineage>
</organism>
<dbReference type="Gene3D" id="3.10.20.310">
    <property type="entry name" value="membrane protein fhac"/>
    <property type="match status" value="1"/>
</dbReference>
<evidence type="ECO:0000256" key="8">
    <source>
        <dbReference type="SAM" id="MobiDB-lite"/>
    </source>
</evidence>
<dbReference type="EMBL" id="BSUK01000001">
    <property type="protein sequence ID" value="GMA26384.1"/>
    <property type="molecule type" value="Genomic_DNA"/>
</dbReference>
<evidence type="ECO:0000313" key="11">
    <source>
        <dbReference type="EMBL" id="GMA26384.1"/>
    </source>
</evidence>
<dbReference type="PANTHER" id="PTHR37820">
    <property type="entry name" value="CELL DIVISION PROTEIN DIVIB"/>
    <property type="match status" value="1"/>
</dbReference>
<keyword evidence="4 9" id="KW-0812">Transmembrane</keyword>
<gene>
    <name evidence="11" type="ORF">GCM10025864_41430</name>
</gene>
<sequence length="335" mass="35715">MPSRPPSRPSRPRPAPLRDRDRPGGPEPVEPRTREEGPRSAPPTAPKPSPGRRPPATSSVPRVEPRTGPVPARRDPPSAPVPAVGARGSVVSTGMVDRLAERAAMRRHRRWRRLGWTLLVVLLAGALVWLVFFSPVLATRADDVRVVGAGSLVDTSEVERIAAQADGVPLPRLDTVSLRTRMLDVRGVKDVAIVREWPHGLTVRVTPREPVAAVPDQGRYALLDTDGVRVATVSKAPKGVPVVTVPLAAADHRALDAVLAVLGALPEKLSTQVTAAEAATQDTVELTLEGGAQVVWGSAQDSPLKVRVLEALRAAKQTRSAHVFDVSAPALPVTR</sequence>
<comment type="caution">
    <text evidence="11">The sequence shown here is derived from an EMBL/GenBank/DDBJ whole genome shotgun (WGS) entry which is preliminary data.</text>
</comment>
<evidence type="ECO:0000256" key="5">
    <source>
        <dbReference type="ARBA" id="ARBA00022989"/>
    </source>
</evidence>
<dbReference type="GO" id="GO:0051301">
    <property type="term" value="P:cell division"/>
    <property type="evidence" value="ECO:0007669"/>
    <property type="project" value="UniProtKB-KW"/>
</dbReference>
<keyword evidence="7" id="KW-0131">Cell cycle</keyword>
<keyword evidence="3 11" id="KW-0132">Cell division</keyword>
<dbReference type="InterPro" id="IPR050487">
    <property type="entry name" value="FtsQ_DivIB"/>
</dbReference>
<dbReference type="InterPro" id="IPR005548">
    <property type="entry name" value="Cell_div_FtsQ/DivIB_C"/>
</dbReference>
<feature type="compositionally biased region" description="Pro residues" evidence="8">
    <location>
        <begin position="1"/>
        <end position="15"/>
    </location>
</feature>
<proteinExistence type="predicted"/>
<evidence type="ECO:0000256" key="1">
    <source>
        <dbReference type="ARBA" id="ARBA00004370"/>
    </source>
</evidence>
<evidence type="ECO:0000256" key="7">
    <source>
        <dbReference type="ARBA" id="ARBA00023306"/>
    </source>
</evidence>
<protein>
    <submittedName>
        <fullName evidence="11">Cell division protein</fullName>
    </submittedName>
</protein>
<feature type="transmembrane region" description="Helical" evidence="9">
    <location>
        <begin position="114"/>
        <end position="137"/>
    </location>
</feature>
<keyword evidence="2" id="KW-1003">Cell membrane</keyword>
<feature type="region of interest" description="Disordered" evidence="8">
    <location>
        <begin position="1"/>
        <end position="86"/>
    </location>
</feature>
<evidence type="ECO:0000259" key="10">
    <source>
        <dbReference type="PROSITE" id="PS51779"/>
    </source>
</evidence>
<feature type="compositionally biased region" description="Pro residues" evidence="8">
    <location>
        <begin position="40"/>
        <end position="53"/>
    </location>
</feature>
<dbReference type="Proteomes" id="UP001157091">
    <property type="component" value="Unassembled WGS sequence"/>
</dbReference>